<proteinExistence type="predicted"/>
<dbReference type="PROSITE" id="PS51257">
    <property type="entry name" value="PROKAR_LIPOPROTEIN"/>
    <property type="match status" value="1"/>
</dbReference>
<sequence>MKTLITIILMTLLVAGCASKPDYRPSNKGSVGYSEQKITNDRFRVQFKSVSNSVADAADYALLRSAELTQEQGFDWFVITSKETFVESEKVEPASAIGLSHQQRIERRCGLITCETYRRPMSEVGVSFNSANSRKEVHSILEIRMGKGVMSNESSYSAVDVIENLSKKLVTNTN</sequence>
<dbReference type="OrthoDB" id="7172943at2"/>
<dbReference type="RefSeq" id="WP_081150716.1">
    <property type="nucleotide sequence ID" value="NZ_CP020465.1"/>
</dbReference>
<protein>
    <recommendedName>
        <fullName evidence="3">Lipoprotein</fullName>
    </recommendedName>
</protein>
<evidence type="ECO:0008006" key="3">
    <source>
        <dbReference type="Google" id="ProtNLM"/>
    </source>
</evidence>
<gene>
    <name evidence="1" type="ORF">B5D82_08375</name>
</gene>
<dbReference type="EMBL" id="CP020465">
    <property type="protein sequence ID" value="ASP47766.1"/>
    <property type="molecule type" value="Genomic_DNA"/>
</dbReference>
<dbReference type="AlphaFoldDB" id="A0A222G786"/>
<keyword evidence="2" id="KW-1185">Reference proteome</keyword>
<evidence type="ECO:0000313" key="1">
    <source>
        <dbReference type="EMBL" id="ASP47766.1"/>
    </source>
</evidence>
<evidence type="ECO:0000313" key="2">
    <source>
        <dbReference type="Proteomes" id="UP000202259"/>
    </source>
</evidence>
<dbReference type="Proteomes" id="UP000202259">
    <property type="component" value="Chromosome"/>
</dbReference>
<reference evidence="1 2" key="1">
    <citation type="submission" date="2017-08" db="EMBL/GenBank/DDBJ databases">
        <title>Complete genome of Colwellia sp. NB097-1, a psychrophile bacterium ioslated from Bering Sea.</title>
        <authorList>
            <person name="Chen X."/>
        </authorList>
    </citation>
    <scope>NUCLEOTIDE SEQUENCE [LARGE SCALE GENOMIC DNA]</scope>
    <source>
        <strain evidence="1 2">NB097-1</strain>
    </source>
</reference>
<dbReference type="NCBIfam" id="NF047637">
    <property type="entry name" value="lipo_CC0125"/>
    <property type="match status" value="1"/>
</dbReference>
<accession>A0A222G786</accession>
<dbReference type="KEGG" id="cber:B5D82_08375"/>
<organism evidence="1 2">
    <name type="scientific">Cognaticolwellia beringensis</name>
    <dbReference type="NCBI Taxonomy" id="1967665"/>
    <lineage>
        <taxon>Bacteria</taxon>
        <taxon>Pseudomonadati</taxon>
        <taxon>Pseudomonadota</taxon>
        <taxon>Gammaproteobacteria</taxon>
        <taxon>Alteromonadales</taxon>
        <taxon>Colwelliaceae</taxon>
        <taxon>Cognaticolwellia</taxon>
    </lineage>
</organism>
<name>A0A222G786_9GAMM</name>